<gene>
    <name evidence="1" type="ORF">B1R32_101264</name>
</gene>
<evidence type="ECO:0008006" key="3">
    <source>
        <dbReference type="Google" id="ProtNLM"/>
    </source>
</evidence>
<dbReference type="RefSeq" id="WP_105482249.1">
    <property type="nucleotide sequence ID" value="NZ_NIGF01000001.1"/>
</dbReference>
<dbReference type="EMBL" id="NIGF01000001">
    <property type="protein sequence ID" value="PQV65522.1"/>
    <property type="molecule type" value="Genomic_DNA"/>
</dbReference>
<evidence type="ECO:0000313" key="1">
    <source>
        <dbReference type="EMBL" id="PQV65522.1"/>
    </source>
</evidence>
<accession>A0A2S8SXI8</accession>
<reference evidence="1 2" key="1">
    <citation type="journal article" date="2018" name="Syst. Appl. Microbiol.">
        <title>Abditibacterium utsteinense sp. nov., the first cultivated member of candidate phylum FBP, isolated from ice-free Antarctic soil samples.</title>
        <authorList>
            <person name="Tahon G."/>
            <person name="Tytgat B."/>
            <person name="Lebbe L."/>
            <person name="Carlier A."/>
            <person name="Willems A."/>
        </authorList>
    </citation>
    <scope>NUCLEOTIDE SEQUENCE [LARGE SCALE GENOMIC DNA]</scope>
    <source>
        <strain evidence="1 2">LMG 29911</strain>
    </source>
</reference>
<proteinExistence type="predicted"/>
<dbReference type="InParanoid" id="A0A2S8SXI8"/>
<dbReference type="Proteomes" id="UP000237684">
    <property type="component" value="Unassembled WGS sequence"/>
</dbReference>
<name>A0A2S8SXI8_9BACT</name>
<comment type="caution">
    <text evidence="1">The sequence shown here is derived from an EMBL/GenBank/DDBJ whole genome shotgun (WGS) entry which is preliminary data.</text>
</comment>
<sequence length="90" mass="10064">MNKKLDLEAAHKHSSLHRAEILGSEICGCFYCRKIFAPDKIVEWIDESKDGVGQTAMCPCCGIDSVIGSASGFPIASEFLSQMRWHWFLN</sequence>
<dbReference type="OrthoDB" id="9800296at2"/>
<organism evidence="1 2">
    <name type="scientific">Abditibacterium utsteinense</name>
    <dbReference type="NCBI Taxonomy" id="1960156"/>
    <lineage>
        <taxon>Bacteria</taxon>
        <taxon>Pseudomonadati</taxon>
        <taxon>Abditibacteriota</taxon>
        <taxon>Abditibacteriia</taxon>
        <taxon>Abditibacteriales</taxon>
        <taxon>Abditibacteriaceae</taxon>
        <taxon>Abditibacterium</taxon>
    </lineage>
</organism>
<protein>
    <recommendedName>
        <fullName evidence="3">Cytoplasmic protein</fullName>
    </recommendedName>
</protein>
<dbReference type="AlphaFoldDB" id="A0A2S8SXI8"/>
<keyword evidence="2" id="KW-1185">Reference proteome</keyword>
<evidence type="ECO:0000313" key="2">
    <source>
        <dbReference type="Proteomes" id="UP000237684"/>
    </source>
</evidence>